<proteinExistence type="predicted"/>
<dbReference type="EMBL" id="MU118036">
    <property type="protein sequence ID" value="KAF9647320.1"/>
    <property type="molecule type" value="Genomic_DNA"/>
</dbReference>
<dbReference type="Proteomes" id="UP000886501">
    <property type="component" value="Unassembled WGS sequence"/>
</dbReference>
<keyword evidence="2" id="KW-1185">Reference proteome</keyword>
<comment type="caution">
    <text evidence="1">The sequence shown here is derived from an EMBL/GenBank/DDBJ whole genome shotgun (WGS) entry which is preliminary data.</text>
</comment>
<protein>
    <submittedName>
        <fullName evidence="1">Uncharacterized protein</fullName>
    </submittedName>
</protein>
<organism evidence="1 2">
    <name type="scientific">Thelephora ganbajun</name>
    <name type="common">Ganba fungus</name>
    <dbReference type="NCBI Taxonomy" id="370292"/>
    <lineage>
        <taxon>Eukaryota</taxon>
        <taxon>Fungi</taxon>
        <taxon>Dikarya</taxon>
        <taxon>Basidiomycota</taxon>
        <taxon>Agaricomycotina</taxon>
        <taxon>Agaricomycetes</taxon>
        <taxon>Thelephorales</taxon>
        <taxon>Thelephoraceae</taxon>
        <taxon>Thelephora</taxon>
    </lineage>
</organism>
<sequence>MYRSPGSASSPDLVTLLKKTKQRNGSSNVGSNGTGNRDASDGGNGGGKGSELSSRRLRTTSATPSSTSSNPIQQRSQSPRVDRIATTNSSSSSFQRGEDPSNFLSVRSPDWVLPSPSTSPAPSPSIVKIAKASVRAKTSAFLGKMWGQATVRDRSRTINGSLPTSVSSASAAFQDTFRPPVPPLPSKQPPTSVSDVFGDAGTSLLHSPNLLKPLPNILSGKESLRISQESDSNSIVVVTMPGRGESPTMTPIAKEFRDVASLSKHTKRRSMSVSDVDVKRALAQNSPMPPRLKELERTSNGWGSSLSGMFAGELSGLVVPPLSLQDPTTPIKRLSSSKGKAPAVPLDLQESKISDSPLNSSTSIPADTPIVNIEPASIIDDSPLSSPEPAMVPPRSSSLNTPVKTTSPTSPSSYTRGPGLRYGPRSASGWSGSMSSGAFNTHGYSGSRDSPRPRIHHRSTASNSEPSLIPRNDDPPAQDDSRHVRLVPSAGSSFSRLDTMSPITPADIGSTGDLMLLSGSDTTPGEEPDIDSKAKSLAARCWTEDEEFLAKEKIAEWLGGSGRINNTALGHYIENFDFSGLRLDMAFRRLCAKLYLKAETQQVDRILDTFASRYWVCNRTSVYGSPSVVHAVAYSLLLLNTDLHVAELSTHMSRNQFVRNTLSAIQMQLHPNSSNSDFDSSSGRQGSDYTGSTPGRGVKRSDSITSWNSLSKDVVSGLSQSLSPQVNESTASFQATNNDQKENGGATPLYDRNWENEMETMLKDMYTAIKNQQVLQPLGTLGRMSTSSLSPHGTLMRNRSTRGQPDRLTAFKRGSIRGLGSILAPPSGASPYSSNSSIDGRASPAPSFATSNELHASTTSFMTPTLGFASNLSHTIIREAQEDDDHSTKSRDTDSTDISISDEELALLGAPWAKEGMLCRKQFWEATGKKARVRSWMDVFVVIQRGEVNMFTFGDRGSGGGGVVGGGNWLENAQSVGTLHLAHSLAHALPPPGYNRQRPHCMVLTLANGGVYFLQAGTEELVNEWVSTCNYWAARQSKEPLAGGVSNMEYGWNRVLDPPEQVRSMSDNESSRTVDRSDVMSVRSTRSRYGRKDGAASMRSSQSPWMDRTFINDWKAPLPPTVASIHDEETQLEALQKHVKYMSEDLKRHNELRTPMMELYTPRSPNANKALLNWENKSKYLLSEIVKYQSYIDSLQHATALRLKKRGERALERALVVADPDSDDGKGARDDETIQEHGTSNTRFATLHRRESAQVAEG</sequence>
<reference evidence="1" key="2">
    <citation type="journal article" date="2020" name="Nat. Commun.">
        <title>Large-scale genome sequencing of mycorrhizal fungi provides insights into the early evolution of symbiotic traits.</title>
        <authorList>
            <person name="Miyauchi S."/>
            <person name="Kiss E."/>
            <person name="Kuo A."/>
            <person name="Drula E."/>
            <person name="Kohler A."/>
            <person name="Sanchez-Garcia M."/>
            <person name="Morin E."/>
            <person name="Andreopoulos B."/>
            <person name="Barry K.W."/>
            <person name="Bonito G."/>
            <person name="Buee M."/>
            <person name="Carver A."/>
            <person name="Chen C."/>
            <person name="Cichocki N."/>
            <person name="Clum A."/>
            <person name="Culley D."/>
            <person name="Crous P.W."/>
            <person name="Fauchery L."/>
            <person name="Girlanda M."/>
            <person name="Hayes R.D."/>
            <person name="Keri Z."/>
            <person name="LaButti K."/>
            <person name="Lipzen A."/>
            <person name="Lombard V."/>
            <person name="Magnuson J."/>
            <person name="Maillard F."/>
            <person name="Murat C."/>
            <person name="Nolan M."/>
            <person name="Ohm R.A."/>
            <person name="Pangilinan J."/>
            <person name="Pereira M.F."/>
            <person name="Perotto S."/>
            <person name="Peter M."/>
            <person name="Pfister S."/>
            <person name="Riley R."/>
            <person name="Sitrit Y."/>
            <person name="Stielow J.B."/>
            <person name="Szollosi G."/>
            <person name="Zifcakova L."/>
            <person name="Stursova M."/>
            <person name="Spatafora J.W."/>
            <person name="Tedersoo L."/>
            <person name="Vaario L.M."/>
            <person name="Yamada A."/>
            <person name="Yan M."/>
            <person name="Wang P."/>
            <person name="Xu J."/>
            <person name="Bruns T."/>
            <person name="Baldrian P."/>
            <person name="Vilgalys R."/>
            <person name="Dunand C."/>
            <person name="Henrissat B."/>
            <person name="Grigoriev I.V."/>
            <person name="Hibbett D."/>
            <person name="Nagy L.G."/>
            <person name="Martin F.M."/>
        </authorList>
    </citation>
    <scope>NUCLEOTIDE SEQUENCE</scope>
    <source>
        <strain evidence="1">P2</strain>
    </source>
</reference>
<accession>A0ACB6ZC97</accession>
<evidence type="ECO:0000313" key="1">
    <source>
        <dbReference type="EMBL" id="KAF9647320.1"/>
    </source>
</evidence>
<evidence type="ECO:0000313" key="2">
    <source>
        <dbReference type="Proteomes" id="UP000886501"/>
    </source>
</evidence>
<reference evidence="1" key="1">
    <citation type="submission" date="2019-10" db="EMBL/GenBank/DDBJ databases">
        <authorList>
            <consortium name="DOE Joint Genome Institute"/>
            <person name="Kuo A."/>
            <person name="Miyauchi S."/>
            <person name="Kiss E."/>
            <person name="Drula E."/>
            <person name="Kohler A."/>
            <person name="Sanchez-Garcia M."/>
            <person name="Andreopoulos B."/>
            <person name="Barry K.W."/>
            <person name="Bonito G."/>
            <person name="Buee M."/>
            <person name="Carver A."/>
            <person name="Chen C."/>
            <person name="Cichocki N."/>
            <person name="Clum A."/>
            <person name="Culley D."/>
            <person name="Crous P.W."/>
            <person name="Fauchery L."/>
            <person name="Girlanda M."/>
            <person name="Hayes R."/>
            <person name="Keri Z."/>
            <person name="Labutti K."/>
            <person name="Lipzen A."/>
            <person name="Lombard V."/>
            <person name="Magnuson J."/>
            <person name="Maillard F."/>
            <person name="Morin E."/>
            <person name="Murat C."/>
            <person name="Nolan M."/>
            <person name="Ohm R."/>
            <person name="Pangilinan J."/>
            <person name="Pereira M."/>
            <person name="Perotto S."/>
            <person name="Peter M."/>
            <person name="Riley R."/>
            <person name="Sitrit Y."/>
            <person name="Stielow B."/>
            <person name="Szollosi G."/>
            <person name="Zifcakova L."/>
            <person name="Stursova M."/>
            <person name="Spatafora J.W."/>
            <person name="Tedersoo L."/>
            <person name="Vaario L.-M."/>
            <person name="Yamada A."/>
            <person name="Yan M."/>
            <person name="Wang P."/>
            <person name="Xu J."/>
            <person name="Bruns T."/>
            <person name="Baldrian P."/>
            <person name="Vilgalys R."/>
            <person name="Henrissat B."/>
            <person name="Grigoriev I.V."/>
            <person name="Hibbett D."/>
            <person name="Nagy L.G."/>
            <person name="Martin F.M."/>
        </authorList>
    </citation>
    <scope>NUCLEOTIDE SEQUENCE</scope>
    <source>
        <strain evidence="1">P2</strain>
    </source>
</reference>
<name>A0ACB6ZC97_THEGA</name>
<gene>
    <name evidence="1" type="ORF">BDM02DRAFT_2709294</name>
</gene>